<dbReference type="InterPro" id="IPR015300">
    <property type="entry name" value="DNA-bd_pseudobarrel_sf"/>
</dbReference>
<dbReference type="GO" id="GO:0005634">
    <property type="term" value="C:nucleus"/>
    <property type="evidence" value="ECO:0007669"/>
    <property type="project" value="UniProtKB-SubCell"/>
</dbReference>
<dbReference type="EMBL" id="CAKOAT010539598">
    <property type="protein sequence ID" value="CAH8382049.1"/>
    <property type="molecule type" value="Genomic_DNA"/>
</dbReference>
<name>A0ABC8LEV6_ERUVS</name>
<evidence type="ECO:0000256" key="1">
    <source>
        <dbReference type="ARBA" id="ARBA00004123"/>
    </source>
</evidence>
<reference evidence="6 7" key="1">
    <citation type="submission" date="2022-03" db="EMBL/GenBank/DDBJ databases">
        <authorList>
            <person name="Macdonald S."/>
            <person name="Ahmed S."/>
            <person name="Newling K."/>
        </authorList>
    </citation>
    <scope>NUCLEOTIDE SEQUENCE [LARGE SCALE GENOMIC DNA]</scope>
</reference>
<keyword evidence="5" id="KW-0539">Nucleus</keyword>
<proteinExistence type="predicted"/>
<evidence type="ECO:0000256" key="3">
    <source>
        <dbReference type="ARBA" id="ARBA00023125"/>
    </source>
</evidence>
<comment type="caution">
    <text evidence="6">The sequence shown here is derived from an EMBL/GenBank/DDBJ whole genome shotgun (WGS) entry which is preliminary data.</text>
</comment>
<keyword evidence="7" id="KW-1185">Reference proteome</keyword>
<evidence type="ECO:0000256" key="2">
    <source>
        <dbReference type="ARBA" id="ARBA00023015"/>
    </source>
</evidence>
<evidence type="ECO:0000256" key="4">
    <source>
        <dbReference type="ARBA" id="ARBA00023163"/>
    </source>
</evidence>
<dbReference type="GO" id="GO:0003677">
    <property type="term" value="F:DNA binding"/>
    <property type="evidence" value="ECO:0007669"/>
    <property type="project" value="UniProtKB-KW"/>
</dbReference>
<keyword evidence="4" id="KW-0804">Transcription</keyword>
<keyword evidence="3" id="KW-0238">DNA-binding</keyword>
<protein>
    <submittedName>
        <fullName evidence="6">Uncharacterized protein</fullName>
    </submittedName>
</protein>
<evidence type="ECO:0000313" key="7">
    <source>
        <dbReference type="Proteomes" id="UP001642260"/>
    </source>
</evidence>
<dbReference type="Proteomes" id="UP001642260">
    <property type="component" value="Unassembled WGS sequence"/>
</dbReference>
<evidence type="ECO:0000313" key="6">
    <source>
        <dbReference type="EMBL" id="CAH8382049.1"/>
    </source>
</evidence>
<comment type="subcellular location">
    <subcellularLocation>
        <location evidence="1">Nucleus</location>
    </subcellularLocation>
</comment>
<dbReference type="Gene3D" id="2.40.330.10">
    <property type="entry name" value="DNA-binding pseudobarrel domain"/>
    <property type="match status" value="1"/>
</dbReference>
<sequence length="91" mass="10759">MEYIQAIILRHIPDVMSLIYLKIGHFDIKVKDLDTNTVHTVSFWKEIHEDNFASRETWIKEFVLRRSLVAGMIVGMYRDFNVNMLCISVLE</sequence>
<evidence type="ECO:0000256" key="5">
    <source>
        <dbReference type="ARBA" id="ARBA00023242"/>
    </source>
</evidence>
<organism evidence="6 7">
    <name type="scientific">Eruca vesicaria subsp. sativa</name>
    <name type="common">Garden rocket</name>
    <name type="synonym">Eruca sativa</name>
    <dbReference type="NCBI Taxonomy" id="29727"/>
    <lineage>
        <taxon>Eukaryota</taxon>
        <taxon>Viridiplantae</taxon>
        <taxon>Streptophyta</taxon>
        <taxon>Embryophyta</taxon>
        <taxon>Tracheophyta</taxon>
        <taxon>Spermatophyta</taxon>
        <taxon>Magnoliopsida</taxon>
        <taxon>eudicotyledons</taxon>
        <taxon>Gunneridae</taxon>
        <taxon>Pentapetalae</taxon>
        <taxon>rosids</taxon>
        <taxon>malvids</taxon>
        <taxon>Brassicales</taxon>
        <taxon>Brassicaceae</taxon>
        <taxon>Brassiceae</taxon>
        <taxon>Eruca</taxon>
    </lineage>
</organism>
<accession>A0ABC8LEV6</accession>
<gene>
    <name evidence="6" type="ORF">ERUC_LOCUS34532</name>
</gene>
<dbReference type="AlphaFoldDB" id="A0ABC8LEV6"/>
<keyword evidence="2" id="KW-0805">Transcription regulation</keyword>